<protein>
    <submittedName>
        <fullName evidence="5">DNA-binding transcriptional regulator, MarR family</fullName>
    </submittedName>
</protein>
<proteinExistence type="predicted"/>
<dbReference type="PRINTS" id="PR00598">
    <property type="entry name" value="HTHMARR"/>
</dbReference>
<dbReference type="Gene3D" id="1.10.10.10">
    <property type="entry name" value="Winged helix-like DNA-binding domain superfamily/Winged helix DNA-binding domain"/>
    <property type="match status" value="1"/>
</dbReference>
<dbReference type="Proteomes" id="UP000199337">
    <property type="component" value="Unassembled WGS sequence"/>
</dbReference>
<evidence type="ECO:0000313" key="5">
    <source>
        <dbReference type="EMBL" id="SFG16276.1"/>
    </source>
</evidence>
<keyword evidence="2 5" id="KW-0238">DNA-binding</keyword>
<dbReference type="EMBL" id="FOOX01000002">
    <property type="protein sequence ID" value="SFG16276.1"/>
    <property type="molecule type" value="Genomic_DNA"/>
</dbReference>
<dbReference type="PANTHER" id="PTHR42756">
    <property type="entry name" value="TRANSCRIPTIONAL REGULATOR, MARR"/>
    <property type="match status" value="1"/>
</dbReference>
<reference evidence="6" key="1">
    <citation type="submission" date="2016-10" db="EMBL/GenBank/DDBJ databases">
        <authorList>
            <person name="Varghese N."/>
            <person name="Submissions S."/>
        </authorList>
    </citation>
    <scope>NUCLEOTIDE SEQUENCE [LARGE SCALE GENOMIC DNA]</scope>
    <source>
        <strain evidence="6">DSM 17038</strain>
    </source>
</reference>
<keyword evidence="6" id="KW-1185">Reference proteome</keyword>
<dbReference type="PANTHER" id="PTHR42756:SF1">
    <property type="entry name" value="TRANSCRIPTIONAL REPRESSOR OF EMRAB OPERON"/>
    <property type="match status" value="1"/>
</dbReference>
<gene>
    <name evidence="5" type="ORF">SAMN05660649_00936</name>
</gene>
<dbReference type="GO" id="GO:0003700">
    <property type="term" value="F:DNA-binding transcription factor activity"/>
    <property type="evidence" value="ECO:0007669"/>
    <property type="project" value="InterPro"/>
</dbReference>
<dbReference type="AlphaFoldDB" id="A0A1I2PRP1"/>
<dbReference type="InterPro" id="IPR036390">
    <property type="entry name" value="WH_DNA-bd_sf"/>
</dbReference>
<dbReference type="STRING" id="341036.SAMN05660649_00936"/>
<dbReference type="PROSITE" id="PS50995">
    <property type="entry name" value="HTH_MARR_2"/>
    <property type="match status" value="1"/>
</dbReference>
<accession>A0A1I2PRP1</accession>
<evidence type="ECO:0000256" key="2">
    <source>
        <dbReference type="ARBA" id="ARBA00023125"/>
    </source>
</evidence>
<dbReference type="SUPFAM" id="SSF46785">
    <property type="entry name" value="Winged helix' DNA-binding domain"/>
    <property type="match status" value="1"/>
</dbReference>
<dbReference type="SMART" id="SM00347">
    <property type="entry name" value="HTH_MARR"/>
    <property type="match status" value="1"/>
</dbReference>
<evidence type="ECO:0000313" key="6">
    <source>
        <dbReference type="Proteomes" id="UP000199337"/>
    </source>
</evidence>
<dbReference type="Pfam" id="PF01047">
    <property type="entry name" value="MarR"/>
    <property type="match status" value="1"/>
</dbReference>
<evidence type="ECO:0000256" key="1">
    <source>
        <dbReference type="ARBA" id="ARBA00023015"/>
    </source>
</evidence>
<dbReference type="InterPro" id="IPR036388">
    <property type="entry name" value="WH-like_DNA-bd_sf"/>
</dbReference>
<keyword evidence="1" id="KW-0805">Transcription regulation</keyword>
<feature type="domain" description="HTH marR-type" evidence="4">
    <location>
        <begin position="25"/>
        <end position="158"/>
    </location>
</feature>
<dbReference type="InterPro" id="IPR000835">
    <property type="entry name" value="HTH_MarR-typ"/>
</dbReference>
<dbReference type="GO" id="GO:0003677">
    <property type="term" value="F:DNA binding"/>
    <property type="evidence" value="ECO:0007669"/>
    <property type="project" value="UniProtKB-KW"/>
</dbReference>
<name>A0A1I2PRP1_9FIRM</name>
<evidence type="ECO:0000259" key="4">
    <source>
        <dbReference type="PROSITE" id="PS50995"/>
    </source>
</evidence>
<keyword evidence="3" id="KW-0804">Transcription</keyword>
<evidence type="ECO:0000256" key="3">
    <source>
        <dbReference type="ARBA" id="ARBA00023163"/>
    </source>
</evidence>
<organism evidence="5 6">
    <name type="scientific">Desulfotruncus arcticus DSM 17038</name>
    <dbReference type="NCBI Taxonomy" id="1121424"/>
    <lineage>
        <taxon>Bacteria</taxon>
        <taxon>Bacillati</taxon>
        <taxon>Bacillota</taxon>
        <taxon>Clostridia</taxon>
        <taxon>Eubacteriales</taxon>
        <taxon>Desulfallaceae</taxon>
        <taxon>Desulfotruncus</taxon>
    </lineage>
</organism>
<sequence length="163" mass="19403">MHSNLFHSNNTVGDAMNIQKTKELHDLLYAFMGMFHEKFLIRFRHEYDGLPWIKKNHAKIMNILYQHNHLTSTEIGKMLDIEKGSLTTIIDQLAEKGMVIRFNDANDRRRNLISLSTAGRDEMNRVMDFYTRKLDVFLQKVDAEEITRFIDSLRYVVWFMKKM</sequence>